<dbReference type="GO" id="GO:0016746">
    <property type="term" value="F:acyltransferase activity"/>
    <property type="evidence" value="ECO:0007669"/>
    <property type="project" value="UniProtKB-KW"/>
</dbReference>
<protein>
    <submittedName>
        <fullName evidence="2">GNAT family N-acetyltransferase</fullName>
        <ecNumber evidence="2">2.3.-.-</ecNumber>
    </submittedName>
</protein>
<accession>A0ABW5U8I9</accession>
<dbReference type="PANTHER" id="PTHR43617:SF34">
    <property type="entry name" value="PUTATIVE-RELATED"/>
    <property type="match status" value="1"/>
</dbReference>
<keyword evidence="3" id="KW-1185">Reference proteome</keyword>
<keyword evidence="2" id="KW-0808">Transferase</keyword>
<reference evidence="3" key="1">
    <citation type="journal article" date="2019" name="Int. J. Syst. Evol. Microbiol.">
        <title>The Global Catalogue of Microorganisms (GCM) 10K type strain sequencing project: providing services to taxonomists for standard genome sequencing and annotation.</title>
        <authorList>
            <consortium name="The Broad Institute Genomics Platform"/>
            <consortium name="The Broad Institute Genome Sequencing Center for Infectious Disease"/>
            <person name="Wu L."/>
            <person name="Ma J."/>
        </authorList>
    </citation>
    <scope>NUCLEOTIDE SEQUENCE [LARGE SCALE GENOMIC DNA]</scope>
    <source>
        <strain evidence="3">KCTC 42247</strain>
    </source>
</reference>
<dbReference type="InterPro" id="IPR016181">
    <property type="entry name" value="Acyl_CoA_acyltransferase"/>
</dbReference>
<dbReference type="CDD" id="cd04301">
    <property type="entry name" value="NAT_SF"/>
    <property type="match status" value="1"/>
</dbReference>
<comment type="caution">
    <text evidence="2">The sequence shown here is derived from an EMBL/GenBank/DDBJ whole genome shotgun (WGS) entry which is preliminary data.</text>
</comment>
<name>A0ABW5U8I9_9SPHI</name>
<gene>
    <name evidence="2" type="ORF">ACFSQ6_02375</name>
</gene>
<feature type="domain" description="N-acetyltransferase" evidence="1">
    <location>
        <begin position="1"/>
        <end position="152"/>
    </location>
</feature>
<dbReference type="SUPFAM" id="SSF55729">
    <property type="entry name" value="Acyl-CoA N-acyltransferases (Nat)"/>
    <property type="match status" value="1"/>
</dbReference>
<dbReference type="EC" id="2.3.-.-" evidence="2"/>
<evidence type="ECO:0000313" key="2">
    <source>
        <dbReference type="EMBL" id="MFD2742234.1"/>
    </source>
</evidence>
<dbReference type="Pfam" id="PF00583">
    <property type="entry name" value="Acetyltransf_1"/>
    <property type="match status" value="1"/>
</dbReference>
<dbReference type="PROSITE" id="PS51186">
    <property type="entry name" value="GNAT"/>
    <property type="match status" value="1"/>
</dbReference>
<organism evidence="2 3">
    <name type="scientific">Sphingobacterium populi</name>
    <dbReference type="NCBI Taxonomy" id="1812824"/>
    <lineage>
        <taxon>Bacteria</taxon>
        <taxon>Pseudomonadati</taxon>
        <taxon>Bacteroidota</taxon>
        <taxon>Sphingobacteriia</taxon>
        <taxon>Sphingobacteriales</taxon>
        <taxon>Sphingobacteriaceae</taxon>
        <taxon>Sphingobacterium</taxon>
    </lineage>
</organism>
<sequence length="153" mass="17724">MKIIRIEQSQCELVVKLFNDYRIFYKQPSDIDLARAFLQQRLKNNESVVFAAIDSDVAIGFTQLYPKFSSMRAIRDWVLNDLFVDPKFRKKGIGEKLIQEAIAFARLDGATFVDLSTAVDNYTAQSLYERIGFIRKGNDSEFYAYRKKLSKAE</sequence>
<evidence type="ECO:0000259" key="1">
    <source>
        <dbReference type="PROSITE" id="PS51186"/>
    </source>
</evidence>
<dbReference type="InterPro" id="IPR050276">
    <property type="entry name" value="MshD_Acetyltransferase"/>
</dbReference>
<keyword evidence="2" id="KW-0012">Acyltransferase</keyword>
<dbReference type="EMBL" id="JBHUMB010000005">
    <property type="protein sequence ID" value="MFD2742234.1"/>
    <property type="molecule type" value="Genomic_DNA"/>
</dbReference>
<dbReference type="InterPro" id="IPR000182">
    <property type="entry name" value="GNAT_dom"/>
</dbReference>
<dbReference type="RefSeq" id="WP_066753777.1">
    <property type="nucleotide sequence ID" value="NZ_JBHUMB010000005.1"/>
</dbReference>
<evidence type="ECO:0000313" key="3">
    <source>
        <dbReference type="Proteomes" id="UP001597418"/>
    </source>
</evidence>
<dbReference type="Proteomes" id="UP001597418">
    <property type="component" value="Unassembled WGS sequence"/>
</dbReference>
<dbReference type="PANTHER" id="PTHR43617">
    <property type="entry name" value="L-AMINO ACID N-ACETYLTRANSFERASE"/>
    <property type="match status" value="1"/>
</dbReference>
<dbReference type="Gene3D" id="3.40.630.30">
    <property type="match status" value="1"/>
</dbReference>
<proteinExistence type="predicted"/>